<dbReference type="EMBL" id="JAVDUU010000003">
    <property type="protein sequence ID" value="MDR6943516.1"/>
    <property type="molecule type" value="Genomic_DNA"/>
</dbReference>
<sequence>MLPVPGCRANALVKLGTVVFSFIIRSKVIGAVGPKKGQQCGDISQKVGKKVERFYNSL</sequence>
<evidence type="ECO:0000313" key="2">
    <source>
        <dbReference type="Proteomes" id="UP001247620"/>
    </source>
</evidence>
<accession>A0ABU1TF73</accession>
<dbReference type="Proteomes" id="UP001247620">
    <property type="component" value="Unassembled WGS sequence"/>
</dbReference>
<gene>
    <name evidence="1" type="ORF">J2W55_003369</name>
</gene>
<protein>
    <submittedName>
        <fullName evidence="1">Uncharacterized protein</fullName>
    </submittedName>
</protein>
<proteinExistence type="predicted"/>
<organism evidence="1 2">
    <name type="scientific">Mucilaginibacter pocheonensis</name>
    <dbReference type="NCBI Taxonomy" id="398050"/>
    <lineage>
        <taxon>Bacteria</taxon>
        <taxon>Pseudomonadati</taxon>
        <taxon>Bacteroidota</taxon>
        <taxon>Sphingobacteriia</taxon>
        <taxon>Sphingobacteriales</taxon>
        <taxon>Sphingobacteriaceae</taxon>
        <taxon>Mucilaginibacter</taxon>
    </lineage>
</organism>
<evidence type="ECO:0000313" key="1">
    <source>
        <dbReference type="EMBL" id="MDR6943516.1"/>
    </source>
</evidence>
<name>A0ABU1TF73_9SPHI</name>
<keyword evidence="2" id="KW-1185">Reference proteome</keyword>
<reference evidence="1 2" key="1">
    <citation type="submission" date="2023-07" db="EMBL/GenBank/DDBJ databases">
        <title>Sorghum-associated microbial communities from plants grown in Nebraska, USA.</title>
        <authorList>
            <person name="Schachtman D."/>
        </authorList>
    </citation>
    <scope>NUCLEOTIDE SEQUENCE [LARGE SCALE GENOMIC DNA]</scope>
    <source>
        <strain evidence="1 2">3262</strain>
    </source>
</reference>
<comment type="caution">
    <text evidence="1">The sequence shown here is derived from an EMBL/GenBank/DDBJ whole genome shotgun (WGS) entry which is preliminary data.</text>
</comment>